<dbReference type="Proteomes" id="UP000249324">
    <property type="component" value="Unassembled WGS sequence"/>
</dbReference>
<dbReference type="InterPro" id="IPR011701">
    <property type="entry name" value="MFS"/>
</dbReference>
<accession>A0ABD6FBN8</accession>
<evidence type="ECO:0000313" key="13">
    <source>
        <dbReference type="EMBL" id="MFO7191455.1"/>
    </source>
</evidence>
<comment type="similarity">
    <text evidence="2">Belongs to the major facilitator superfamily. Metabolite:H+ Symporter (MHS) family (TC 2.A.1.6) family.</text>
</comment>
<feature type="transmembrane region" description="Helical" evidence="11">
    <location>
        <begin position="100"/>
        <end position="118"/>
    </location>
</feature>
<feature type="transmembrane region" description="Helical" evidence="11">
    <location>
        <begin position="290"/>
        <end position="312"/>
    </location>
</feature>
<feature type="transmembrane region" description="Helical" evidence="11">
    <location>
        <begin position="200"/>
        <end position="219"/>
    </location>
</feature>
<dbReference type="EMBL" id="QGUI02000030">
    <property type="protein sequence ID" value="MFO7191455.1"/>
    <property type="molecule type" value="Genomic_DNA"/>
</dbReference>
<organism evidence="13 14">
    <name type="scientific">Thermocrispum agreste</name>
    <dbReference type="NCBI Taxonomy" id="37925"/>
    <lineage>
        <taxon>Bacteria</taxon>
        <taxon>Bacillati</taxon>
        <taxon>Actinomycetota</taxon>
        <taxon>Actinomycetes</taxon>
        <taxon>Pseudonocardiales</taxon>
        <taxon>Pseudonocardiaceae</taxon>
        <taxon>Thermocrispum</taxon>
    </lineage>
</organism>
<feature type="transmembrane region" description="Helical" evidence="11">
    <location>
        <begin position="256"/>
        <end position="278"/>
    </location>
</feature>
<keyword evidence="7 11" id="KW-1133">Transmembrane helix</keyword>
<feature type="transmembrane region" description="Helical" evidence="11">
    <location>
        <begin position="350"/>
        <end position="376"/>
    </location>
</feature>
<feature type="transmembrane region" description="Helical" evidence="11">
    <location>
        <begin position="415"/>
        <end position="435"/>
    </location>
</feature>
<feature type="domain" description="Major facilitator superfamily (MFS) profile" evidence="12">
    <location>
        <begin position="26"/>
        <end position="440"/>
    </location>
</feature>
<feature type="transmembrane region" description="Helical" evidence="11">
    <location>
        <begin position="383"/>
        <end position="403"/>
    </location>
</feature>
<comment type="function">
    <text evidence="9">May be a proton symporter involved in the uptake of osmolytes such as proline and glycine betaine.</text>
</comment>
<keyword evidence="3" id="KW-0813">Transport</keyword>
<feature type="transmembrane region" description="Helical" evidence="11">
    <location>
        <begin position="165"/>
        <end position="188"/>
    </location>
</feature>
<comment type="caution">
    <text evidence="13">The sequence shown here is derived from an EMBL/GenBank/DDBJ whole genome shotgun (WGS) entry which is preliminary data.</text>
</comment>
<dbReference type="SUPFAM" id="SSF103473">
    <property type="entry name" value="MFS general substrate transporter"/>
    <property type="match status" value="1"/>
</dbReference>
<evidence type="ECO:0000259" key="12">
    <source>
        <dbReference type="PROSITE" id="PS50850"/>
    </source>
</evidence>
<evidence type="ECO:0000256" key="6">
    <source>
        <dbReference type="ARBA" id="ARBA00022847"/>
    </source>
</evidence>
<proteinExistence type="inferred from homology"/>
<dbReference type="PROSITE" id="PS00216">
    <property type="entry name" value="SUGAR_TRANSPORT_1"/>
    <property type="match status" value="1"/>
</dbReference>
<evidence type="ECO:0000313" key="14">
    <source>
        <dbReference type="Proteomes" id="UP000249324"/>
    </source>
</evidence>
<dbReference type="Pfam" id="PF07690">
    <property type="entry name" value="MFS_1"/>
    <property type="match status" value="1"/>
</dbReference>
<dbReference type="PANTHER" id="PTHR43528">
    <property type="entry name" value="ALPHA-KETOGLUTARATE PERMEASE"/>
    <property type="match status" value="1"/>
</dbReference>
<comment type="subcellular location">
    <subcellularLocation>
        <location evidence="1">Cell membrane</location>
        <topology evidence="1">Multi-pass membrane protein</topology>
    </subcellularLocation>
</comment>
<dbReference type="PANTHER" id="PTHR43528:SF1">
    <property type="entry name" value="ALPHA-KETOGLUTARATE PERMEASE"/>
    <property type="match status" value="1"/>
</dbReference>
<evidence type="ECO:0000256" key="9">
    <source>
        <dbReference type="ARBA" id="ARBA00037295"/>
    </source>
</evidence>
<feature type="transmembrane region" description="Helical" evidence="11">
    <location>
        <begin position="68"/>
        <end position="88"/>
    </location>
</feature>
<keyword evidence="8 11" id="KW-0472">Membrane</keyword>
<dbReference type="PROSITE" id="PS00217">
    <property type="entry name" value="SUGAR_TRANSPORT_2"/>
    <property type="match status" value="1"/>
</dbReference>
<gene>
    <name evidence="13" type="ORF">DIU77_004350</name>
</gene>
<evidence type="ECO:0000256" key="2">
    <source>
        <dbReference type="ARBA" id="ARBA00008240"/>
    </source>
</evidence>
<evidence type="ECO:0000256" key="4">
    <source>
        <dbReference type="ARBA" id="ARBA00022475"/>
    </source>
</evidence>
<evidence type="ECO:0000256" key="3">
    <source>
        <dbReference type="ARBA" id="ARBA00022448"/>
    </source>
</evidence>
<keyword evidence="6" id="KW-0769">Symport</keyword>
<dbReference type="InterPro" id="IPR005829">
    <property type="entry name" value="Sugar_transporter_CS"/>
</dbReference>
<dbReference type="AlphaFoldDB" id="A0ABD6FBN8"/>
<dbReference type="GO" id="GO:0005886">
    <property type="term" value="C:plasma membrane"/>
    <property type="evidence" value="ECO:0007669"/>
    <property type="project" value="UniProtKB-SubCell"/>
</dbReference>
<sequence>MSEQDSATGHRGEGSIATDRRGLRKVIGGSAIGNGIEWYDYAIYGFLATAIQANFLPAPMDRSTTGTIITFVIFAVPFLFRPLGGAIFGALGDRVGRQKILALTVLLISGGTFLIGVLPGFSVLGWLAPFILVLLRVVQGLAAGGEYGGAATFMAEHAPDNKRGFYGSFLEFGTLSGFLAGSLLGSALQAFMSAEAFLAWGWRIPFLLAAPIGLFGLYMRAKLEESPVFTELVAEGKQEHETKTQLRDLVKHWRPIAICAGMVFMLNVHNYTLFVYMVEYLADPERGGLSGSWSLGLTAIMYAVMMILMPLGGAASDRFGRKPSWYLSGISLFLLALPAFYFLLHGNLLVKIIALLVLGICYVPQLSTISATFPALFPTHVRFTAFALTYNVATAVAGGPTPAINEALTTSWTDYFPAFYMMGASIIGIVAVYFAPETAGASLRGTEIPDAKRSKRARVVPAPA</sequence>
<evidence type="ECO:0000256" key="8">
    <source>
        <dbReference type="ARBA" id="ARBA00023136"/>
    </source>
</evidence>
<dbReference type="InterPro" id="IPR036259">
    <property type="entry name" value="MFS_trans_sf"/>
</dbReference>
<dbReference type="GO" id="GO:0015293">
    <property type="term" value="F:symporter activity"/>
    <property type="evidence" value="ECO:0007669"/>
    <property type="project" value="UniProtKB-KW"/>
</dbReference>
<keyword evidence="4" id="KW-1003">Cell membrane</keyword>
<protein>
    <recommendedName>
        <fullName evidence="10">Putative proline/betaine transporter</fullName>
    </recommendedName>
</protein>
<dbReference type="FunFam" id="1.20.1250.20:FF:000001">
    <property type="entry name" value="Dicarboxylate MFS transporter"/>
    <property type="match status" value="1"/>
</dbReference>
<evidence type="ECO:0000256" key="11">
    <source>
        <dbReference type="SAM" id="Phobius"/>
    </source>
</evidence>
<feature type="transmembrane region" description="Helical" evidence="11">
    <location>
        <begin position="124"/>
        <end position="144"/>
    </location>
</feature>
<evidence type="ECO:0000256" key="5">
    <source>
        <dbReference type="ARBA" id="ARBA00022692"/>
    </source>
</evidence>
<dbReference type="InterPro" id="IPR020846">
    <property type="entry name" value="MFS_dom"/>
</dbReference>
<dbReference type="PROSITE" id="PS50850">
    <property type="entry name" value="MFS"/>
    <property type="match status" value="1"/>
</dbReference>
<dbReference type="Gene3D" id="1.20.1250.20">
    <property type="entry name" value="MFS general substrate transporter like domains"/>
    <property type="match status" value="2"/>
</dbReference>
<name>A0ABD6FBN8_9PSEU</name>
<evidence type="ECO:0000256" key="10">
    <source>
        <dbReference type="ARBA" id="ARBA00039918"/>
    </source>
</evidence>
<evidence type="ECO:0000256" key="7">
    <source>
        <dbReference type="ARBA" id="ARBA00022989"/>
    </source>
</evidence>
<dbReference type="InterPro" id="IPR051084">
    <property type="entry name" value="H+-coupled_symporters"/>
</dbReference>
<evidence type="ECO:0000256" key="1">
    <source>
        <dbReference type="ARBA" id="ARBA00004651"/>
    </source>
</evidence>
<reference evidence="13 14" key="1">
    <citation type="journal article" date="2021" name="BMC Genomics">
        <title>Genome-resolved metagenome and metatranscriptome analyses of thermophilic composting reveal key bacterial players and their metabolic interactions.</title>
        <authorList>
            <person name="Braga L.P.P."/>
            <person name="Pereira R.V."/>
            <person name="Martins L.F."/>
            <person name="Moura L.M.S."/>
            <person name="Sanchez F.B."/>
            <person name="Patane J.S.L."/>
            <person name="da Silva A.M."/>
            <person name="Setubal J.C."/>
        </authorList>
    </citation>
    <scope>NUCLEOTIDE SEQUENCE [LARGE SCALE GENOMIC DNA]</scope>
    <source>
        <strain evidence="13">ZC4RG45</strain>
    </source>
</reference>
<feature type="transmembrane region" description="Helical" evidence="11">
    <location>
        <begin position="324"/>
        <end position="344"/>
    </location>
</feature>
<keyword evidence="5 11" id="KW-0812">Transmembrane</keyword>